<dbReference type="EMBL" id="CP000533">
    <property type="protein sequence ID" value="ABM40104.1"/>
    <property type="molecule type" value="Genomic_DNA"/>
</dbReference>
<proteinExistence type="predicted"/>
<dbReference type="OrthoDB" id="9805159at2"/>
<sequence>MSSALPYEVLCELCLPYPQQLVVSEHLWSFQDRDPFEFVTGPLIPCVAAHYRNENLLAQSLSHHLGMLASTPCAPRYFAGVANHDSLPCPADVAECLLTAFVLLPGSVPFLYSGTEWDCAVATNLEFGSFELAQEVPAQGLLLFNHRPVTVDESRLTAFTAFWSVLLQLRRSLGTAVMPASSLQQVRRSGALVRFSVGAVEIVVNTGAEPARTDASNDSFGFMLGTRDFSFDGFQLTLAPRSTVVITPAECQLPTGMSDAFRCLKGFS</sequence>
<keyword evidence="2" id="KW-1185">Reference proteome</keyword>
<name>A1VWS6_POLNA</name>
<gene>
    <name evidence="1" type="ordered locus">Pnap_4689</name>
</gene>
<dbReference type="HOGENOM" id="CLU_1037690_0_0_4"/>
<dbReference type="AlphaFoldDB" id="A1VWS6"/>
<geneLocation type="plasmid" evidence="1 2">
    <name>pPNAP04</name>
</geneLocation>
<evidence type="ECO:0000313" key="1">
    <source>
        <dbReference type="EMBL" id="ABM40104.1"/>
    </source>
</evidence>
<dbReference type="RefSeq" id="WP_011798475.1">
    <property type="nucleotide sequence ID" value="NC_008760.1"/>
</dbReference>
<accession>A1VWS6</accession>
<protein>
    <submittedName>
        <fullName evidence="1">Uncharacterized protein</fullName>
    </submittedName>
</protein>
<organism evidence="1 2">
    <name type="scientific">Polaromonas naphthalenivorans (strain CJ2)</name>
    <dbReference type="NCBI Taxonomy" id="365044"/>
    <lineage>
        <taxon>Bacteria</taxon>
        <taxon>Pseudomonadati</taxon>
        <taxon>Pseudomonadota</taxon>
        <taxon>Betaproteobacteria</taxon>
        <taxon>Burkholderiales</taxon>
        <taxon>Comamonadaceae</taxon>
        <taxon>Polaromonas</taxon>
    </lineage>
</organism>
<dbReference type="KEGG" id="pna:Pnap_4689"/>
<dbReference type="Proteomes" id="UP000000644">
    <property type="component" value="Plasmid pPNAP04"/>
</dbReference>
<evidence type="ECO:0000313" key="2">
    <source>
        <dbReference type="Proteomes" id="UP000000644"/>
    </source>
</evidence>
<keyword evidence="1" id="KW-0614">Plasmid</keyword>
<reference evidence="2" key="1">
    <citation type="journal article" date="2009" name="Environ. Microbiol.">
        <title>The genome of Polaromonas naphthalenivorans strain CJ2, isolated from coal tar-contaminated sediment, reveals physiological and metabolic versatility and evolution through extensive horizontal gene transfer.</title>
        <authorList>
            <person name="Yagi J.M."/>
            <person name="Sims D."/>
            <person name="Brettin T."/>
            <person name="Bruce D."/>
            <person name="Madsen E.L."/>
        </authorList>
    </citation>
    <scope>NUCLEOTIDE SEQUENCE [LARGE SCALE GENOMIC DNA]</scope>
    <source>
        <strain evidence="2">CJ2</strain>
        <plasmid evidence="2">Plasmid pPNAP04</plasmid>
    </source>
</reference>